<feature type="compositionally biased region" description="Basic and acidic residues" evidence="2">
    <location>
        <begin position="1393"/>
        <end position="1411"/>
    </location>
</feature>
<feature type="domain" description="PDZ" evidence="5">
    <location>
        <begin position="432"/>
        <end position="510"/>
    </location>
</feature>
<dbReference type="SUPFAM" id="SSF50156">
    <property type="entry name" value="PDZ domain-like"/>
    <property type="match status" value="3"/>
</dbReference>
<evidence type="ECO:0000256" key="1">
    <source>
        <dbReference type="PROSITE-ProRule" id="PRU00191"/>
    </source>
</evidence>
<dbReference type="Pfam" id="PF00595">
    <property type="entry name" value="PDZ"/>
    <property type="match status" value="2"/>
</dbReference>
<feature type="region of interest" description="Disordered" evidence="2">
    <location>
        <begin position="1366"/>
        <end position="1460"/>
    </location>
</feature>
<evidence type="ECO:0000313" key="7">
    <source>
        <dbReference type="EMBL" id="CAI8033060.1"/>
    </source>
</evidence>
<accession>A0AA35SMX5</accession>
<protein>
    <submittedName>
        <fullName evidence="7">Delphilin</fullName>
    </submittedName>
</protein>
<dbReference type="SMART" id="SM00498">
    <property type="entry name" value="FH2"/>
    <property type="match status" value="1"/>
</dbReference>
<feature type="transmembrane region" description="Helical" evidence="3">
    <location>
        <begin position="307"/>
        <end position="333"/>
    </location>
</feature>
<organism evidence="7 8">
    <name type="scientific">Geodia barretti</name>
    <name type="common">Barrett's horny sponge</name>
    <dbReference type="NCBI Taxonomy" id="519541"/>
    <lineage>
        <taxon>Eukaryota</taxon>
        <taxon>Metazoa</taxon>
        <taxon>Porifera</taxon>
        <taxon>Demospongiae</taxon>
        <taxon>Heteroscleromorpha</taxon>
        <taxon>Tetractinellida</taxon>
        <taxon>Astrophorina</taxon>
        <taxon>Geodiidae</taxon>
        <taxon>Geodia</taxon>
    </lineage>
</organism>
<reference evidence="7" key="1">
    <citation type="submission" date="2023-03" db="EMBL/GenBank/DDBJ databases">
        <authorList>
            <person name="Steffen K."/>
            <person name="Cardenas P."/>
        </authorList>
    </citation>
    <scope>NUCLEOTIDE SEQUENCE</scope>
</reference>
<dbReference type="Gene3D" id="3.30.505.10">
    <property type="entry name" value="SH2 domain"/>
    <property type="match status" value="1"/>
</dbReference>
<sequence>MENREAEKVVIEVEREEEEQLRKQGWYLGRGTEEVAAAILLRGQRSNTFTVYRDQNDDNFTYILSARFHVEGVDEDILEHLRISPTPGGLFQIQGQSEEHSDVVSVVNSYISGSQPPLAPALGKSFETQLSVPDDPPSYSQVDRTLAPDITPLPSVTAVKIETAKEAKTGRLSPGSVRRTRGTGRETGRVQRMRGGGRTGRETPDYISNPHWHRYHDHSCLHPKNCLHFCCYRDTYWTGRSSCIKGQARGGVQSQVVQSERVRTSESGGTTSLIPPLRTLYRMWRLLLLSPCLVLFRVLLRRRQLVLYILNCAGFYFHVLPFCACAAVSRRWWVGLAATSAQTSSTFFCCKMGTNAGWPEAFGFSVSGGAPVVIRTVEEGGSAQAVGLQPGDVIAELDGEDVQQWSLEQVMSRARSSAKVPPSLVVISRVRQFRLRRDRAGGYGLTVRGDGPVFVRSVDVPSPAREAGLRSGDLLLEVDSHSVRQASKLEVLELLRASGDVLALTVITGGLDWSIAAPPPHLSSPSTTSLLSQSRLMRNNTRYQKAATFHNKVNYYLMGEVEKKAHLMTLLRLYAGSRDVDSLVGSLDILLEGPIQRRLIPAVRDFLQPRHQARFDTLVSPSLTTPTRRMSVDDTAGTRPLGDTRGAPWASSLPSLHVPLSGGHKKLVKVDRRGGGFGLSLSGNAPVFIRSVDTGGPAQLAGLSPGDTLLAINGLNVRTATHSHVVRLLRGSGRCPSLLVSSATPITPSRHTLRGVGGAPPLSTGPGVRESFRQKTEEVLEPQERRKLMKELEKFSQQKDIPKLVEGLRVLLSDPAKMQLFHHVCRLLPEETQAKFDRLAAASLAGGASSFTSGSGSLAGGGGVTRKQSGDLFQEADVLEDTAIGSVGEELGHLGPLMEENEGAREGEKLGPQQPQVVRHKKRSQDNTPVRLKLAAVLSGSSTPFKRHSAEATPPATPSNDITTSTTPGTVPPPPPTPVVGPGGIPIPPPPPPSLSSSSSQPHTKRVNWQKMARTDGTVWGELSGLDEAIELAELESQFAFRKSKESSETVKNKRPTVLDSKKVYNISILLKHLKLPVSAIREAVLSCDHSILGEQHIRLMAAFAPDKRECLGLTRYYDNISVLSLPDQFSCEMSTIPCYVERLHAMLFRMHYQEKVDEMRPDLEAICQASVQLQKSKRFKKLLELVLAIGNHMNMGNVRIGEAQGFRIGFLSQLRGLRTTDGKSTLVHFLAGLTERKFPQILGFHDDLSACSQAARVSGQTLEVEMNELSQGLRDIKRDIHEIDSKDELPGDRFHDVMSEFLTEAEAKTSDLVELYSRMRQEFRQVVVFYGEDPATTRIDDFFTIFAAFTTDFKKAVNENRESRQRELQLEEERRLAEQGTARRRGRSNKPHPSDKDQYSQFKEELEGTRLRPIPPRQKPGMELRSQQTNFIHLLKPVRNGARKATPTKQSPLDDETFF</sequence>
<feature type="region of interest" description="Disordered" evidence="2">
    <location>
        <begin position="749"/>
        <end position="777"/>
    </location>
</feature>
<dbReference type="SMART" id="SM00228">
    <property type="entry name" value="PDZ"/>
    <property type="match status" value="3"/>
</dbReference>
<feature type="domain" description="FH2" evidence="6">
    <location>
        <begin position="994"/>
        <end position="1380"/>
    </location>
</feature>
<dbReference type="PROSITE" id="PS50106">
    <property type="entry name" value="PDZ"/>
    <property type="match status" value="3"/>
</dbReference>
<dbReference type="InterPro" id="IPR015425">
    <property type="entry name" value="FH2_Formin"/>
</dbReference>
<dbReference type="Pfam" id="PF17820">
    <property type="entry name" value="PDZ_6"/>
    <property type="match status" value="1"/>
</dbReference>
<feature type="domain" description="PDZ" evidence="5">
    <location>
        <begin position="362"/>
        <end position="419"/>
    </location>
</feature>
<name>A0AA35SMX5_GEOBA</name>
<dbReference type="Pfam" id="PF02181">
    <property type="entry name" value="FH2"/>
    <property type="match status" value="1"/>
</dbReference>
<dbReference type="InterPro" id="IPR001478">
    <property type="entry name" value="PDZ"/>
</dbReference>
<feature type="region of interest" description="Disordered" evidence="2">
    <location>
        <begin position="626"/>
        <end position="648"/>
    </location>
</feature>
<dbReference type="EMBL" id="CASHTH010002640">
    <property type="protein sequence ID" value="CAI8033060.1"/>
    <property type="molecule type" value="Genomic_DNA"/>
</dbReference>
<dbReference type="InterPro" id="IPR042201">
    <property type="entry name" value="FH2_Formin_sf"/>
</dbReference>
<keyword evidence="1" id="KW-0727">SH2 domain</keyword>
<keyword evidence="3" id="KW-0812">Transmembrane</keyword>
<dbReference type="Pfam" id="PF21219">
    <property type="entry name" value="USH1C_N"/>
    <property type="match status" value="1"/>
</dbReference>
<dbReference type="InterPro" id="IPR000980">
    <property type="entry name" value="SH2"/>
</dbReference>
<dbReference type="PANTHER" id="PTHR45725">
    <property type="entry name" value="FORMIN HOMOLOGY 2 FAMILY MEMBER"/>
    <property type="match status" value="1"/>
</dbReference>
<dbReference type="InterPro" id="IPR036034">
    <property type="entry name" value="PDZ_sf"/>
</dbReference>
<evidence type="ECO:0000256" key="2">
    <source>
        <dbReference type="SAM" id="MobiDB-lite"/>
    </source>
</evidence>
<dbReference type="InterPro" id="IPR030237">
    <property type="entry name" value="Harmonin_N"/>
</dbReference>
<evidence type="ECO:0000259" key="6">
    <source>
        <dbReference type="PROSITE" id="PS51444"/>
    </source>
</evidence>
<dbReference type="InterPro" id="IPR041489">
    <property type="entry name" value="PDZ_6"/>
</dbReference>
<dbReference type="Gene3D" id="1.20.1160.20">
    <property type="match status" value="2"/>
</dbReference>
<feature type="domain" description="SH2" evidence="4">
    <location>
        <begin position="26"/>
        <end position="134"/>
    </location>
</feature>
<evidence type="ECO:0000256" key="3">
    <source>
        <dbReference type="SAM" id="Phobius"/>
    </source>
</evidence>
<dbReference type="PROSITE" id="PS51444">
    <property type="entry name" value="FH2"/>
    <property type="match status" value="1"/>
</dbReference>
<dbReference type="SUPFAM" id="SSF101447">
    <property type="entry name" value="Formin homology 2 domain (FH2 domain)"/>
    <property type="match status" value="1"/>
</dbReference>
<feature type="transmembrane region" description="Helical" evidence="3">
    <location>
        <begin position="283"/>
        <end position="300"/>
    </location>
</feature>
<dbReference type="Gene3D" id="1.20.58.2220">
    <property type="entry name" value="Formin, FH2 domain"/>
    <property type="match status" value="1"/>
</dbReference>
<keyword evidence="3" id="KW-1133">Transmembrane helix</keyword>
<evidence type="ECO:0000313" key="8">
    <source>
        <dbReference type="Proteomes" id="UP001174909"/>
    </source>
</evidence>
<feature type="compositionally biased region" description="Basic and acidic residues" evidence="2">
    <location>
        <begin position="1366"/>
        <end position="1378"/>
    </location>
</feature>
<dbReference type="InterPro" id="IPR036860">
    <property type="entry name" value="SH2_dom_sf"/>
</dbReference>
<gene>
    <name evidence="7" type="ORF">GBAR_LOCUS18645</name>
</gene>
<dbReference type="Proteomes" id="UP001174909">
    <property type="component" value="Unassembled WGS sequence"/>
</dbReference>
<keyword evidence="3" id="KW-0472">Membrane</keyword>
<keyword evidence="8" id="KW-1185">Reference proteome</keyword>
<dbReference type="Gene3D" id="2.30.42.10">
    <property type="match status" value="3"/>
</dbReference>
<dbReference type="PROSITE" id="PS50001">
    <property type="entry name" value="SH2"/>
    <property type="match status" value="1"/>
</dbReference>
<evidence type="ECO:0000259" key="4">
    <source>
        <dbReference type="PROSITE" id="PS50001"/>
    </source>
</evidence>
<feature type="region of interest" description="Disordered" evidence="2">
    <location>
        <begin position="167"/>
        <end position="205"/>
    </location>
</feature>
<dbReference type="PANTHER" id="PTHR45725:SF3">
    <property type="entry name" value="DELPHILIN"/>
    <property type="match status" value="1"/>
</dbReference>
<dbReference type="InterPro" id="IPR051425">
    <property type="entry name" value="Formin_Homology"/>
</dbReference>
<dbReference type="SUPFAM" id="SSF55550">
    <property type="entry name" value="SH2 domain"/>
    <property type="match status" value="1"/>
</dbReference>
<comment type="caution">
    <text evidence="7">The sequence shown here is derived from an EMBL/GenBank/DDBJ whole genome shotgun (WGS) entry which is preliminary data.</text>
</comment>
<proteinExistence type="predicted"/>
<feature type="region of interest" description="Disordered" evidence="2">
    <location>
        <begin position="902"/>
        <end position="1007"/>
    </location>
</feature>
<evidence type="ECO:0000259" key="5">
    <source>
        <dbReference type="PROSITE" id="PS50106"/>
    </source>
</evidence>
<feature type="compositionally biased region" description="Pro residues" evidence="2">
    <location>
        <begin position="970"/>
        <end position="994"/>
    </location>
</feature>
<feature type="domain" description="PDZ" evidence="5">
    <location>
        <begin position="667"/>
        <end position="744"/>
    </location>
</feature>